<comment type="caution">
    <text evidence="1">The sequence shown here is derived from an EMBL/GenBank/DDBJ whole genome shotgun (WGS) entry which is preliminary data.</text>
</comment>
<proteinExistence type="predicted"/>
<evidence type="ECO:0000313" key="2">
    <source>
        <dbReference type="Proteomes" id="UP000499080"/>
    </source>
</evidence>
<organism evidence="1 2">
    <name type="scientific">Araneus ventricosus</name>
    <name type="common">Orbweaver spider</name>
    <name type="synonym">Epeira ventricosa</name>
    <dbReference type="NCBI Taxonomy" id="182803"/>
    <lineage>
        <taxon>Eukaryota</taxon>
        <taxon>Metazoa</taxon>
        <taxon>Ecdysozoa</taxon>
        <taxon>Arthropoda</taxon>
        <taxon>Chelicerata</taxon>
        <taxon>Arachnida</taxon>
        <taxon>Araneae</taxon>
        <taxon>Araneomorphae</taxon>
        <taxon>Entelegynae</taxon>
        <taxon>Araneoidea</taxon>
        <taxon>Araneidae</taxon>
        <taxon>Araneus</taxon>
    </lineage>
</organism>
<sequence length="92" mass="10529">MTRTTPELALPNFRVTPKGGCLTTTYDLRATGPIHGGIFSGIGFERGDPCVRRIPTYDVGFLNQHNLLARCSAFREIGKERKRVEYREKTWW</sequence>
<dbReference type="Proteomes" id="UP000499080">
    <property type="component" value="Unassembled WGS sequence"/>
</dbReference>
<name>A0A4Y2LXB6_ARAVE</name>
<reference evidence="1 2" key="1">
    <citation type="journal article" date="2019" name="Sci. Rep.">
        <title>Orb-weaving spider Araneus ventricosus genome elucidates the spidroin gene catalogue.</title>
        <authorList>
            <person name="Kono N."/>
            <person name="Nakamura H."/>
            <person name="Ohtoshi R."/>
            <person name="Moran D.A.P."/>
            <person name="Shinohara A."/>
            <person name="Yoshida Y."/>
            <person name="Fujiwara M."/>
            <person name="Mori M."/>
            <person name="Tomita M."/>
            <person name="Arakawa K."/>
        </authorList>
    </citation>
    <scope>NUCLEOTIDE SEQUENCE [LARGE SCALE GENOMIC DNA]</scope>
</reference>
<dbReference type="AlphaFoldDB" id="A0A4Y2LXB6"/>
<dbReference type="EMBL" id="BGPR01006437">
    <property type="protein sequence ID" value="GBN19014.1"/>
    <property type="molecule type" value="Genomic_DNA"/>
</dbReference>
<keyword evidence="2" id="KW-1185">Reference proteome</keyword>
<gene>
    <name evidence="1" type="ORF">AVEN_155352_1</name>
</gene>
<evidence type="ECO:0000313" key="1">
    <source>
        <dbReference type="EMBL" id="GBN19014.1"/>
    </source>
</evidence>
<protein>
    <submittedName>
        <fullName evidence="1">Uncharacterized protein</fullName>
    </submittedName>
</protein>
<accession>A0A4Y2LXB6</accession>